<keyword evidence="2" id="KW-1185">Reference proteome</keyword>
<sequence length="25" mass="2994">MEVEMTLSKDQKLCLFQNKTSMKYP</sequence>
<proteinExistence type="predicted"/>
<reference evidence="2" key="1">
    <citation type="submission" date="2014-09" db="EMBL/GenBank/DDBJ databases">
        <authorList>
            <person name="Mudge J."/>
            <person name="Ramaraj T."/>
            <person name="Lindquist I.E."/>
            <person name="Bharti A.K."/>
            <person name="Sundararajan A."/>
            <person name="Cameron C.T."/>
            <person name="Woodward J.E."/>
            <person name="May G.D."/>
            <person name="Brubaker C."/>
            <person name="Broadhvest J."/>
            <person name="Wilkins T.A."/>
        </authorList>
    </citation>
    <scope>NUCLEOTIDE SEQUENCE</scope>
    <source>
        <strain evidence="2">cv. AKA8401</strain>
    </source>
</reference>
<organism evidence="1 2">
    <name type="scientific">Gossypium arboreum</name>
    <name type="common">Tree cotton</name>
    <name type="synonym">Gossypium nanking</name>
    <dbReference type="NCBI Taxonomy" id="29729"/>
    <lineage>
        <taxon>Eukaryota</taxon>
        <taxon>Viridiplantae</taxon>
        <taxon>Streptophyta</taxon>
        <taxon>Embryophyta</taxon>
        <taxon>Tracheophyta</taxon>
        <taxon>Spermatophyta</taxon>
        <taxon>Magnoliopsida</taxon>
        <taxon>eudicotyledons</taxon>
        <taxon>Gunneridae</taxon>
        <taxon>Pentapetalae</taxon>
        <taxon>rosids</taxon>
        <taxon>malvids</taxon>
        <taxon>Malvales</taxon>
        <taxon>Malvaceae</taxon>
        <taxon>Malvoideae</taxon>
        <taxon>Gossypium</taxon>
    </lineage>
</organism>
<accession>A0A0B0NLX6</accession>
<evidence type="ECO:0000313" key="1">
    <source>
        <dbReference type="EMBL" id="KHG13805.1"/>
    </source>
</evidence>
<dbReference type="EMBL" id="KN400263">
    <property type="protein sequence ID" value="KHG13805.1"/>
    <property type="molecule type" value="Genomic_DNA"/>
</dbReference>
<gene>
    <name evidence="1" type="ORF">F383_18985</name>
</gene>
<dbReference type="Proteomes" id="UP000032142">
    <property type="component" value="Unassembled WGS sequence"/>
</dbReference>
<dbReference type="AlphaFoldDB" id="A0A0B0NLX6"/>
<name>A0A0B0NLX6_GOSAR</name>
<evidence type="ECO:0000313" key="2">
    <source>
        <dbReference type="Proteomes" id="UP000032142"/>
    </source>
</evidence>
<protein>
    <submittedName>
        <fullName evidence="1">Uncharacterized protein</fullName>
    </submittedName>
</protein>